<dbReference type="SUPFAM" id="SSF82171">
    <property type="entry name" value="DPP6 N-terminal domain-like"/>
    <property type="match status" value="1"/>
</dbReference>
<dbReference type="PANTHER" id="PTHR36842">
    <property type="entry name" value="PROTEIN TOLB HOMOLOG"/>
    <property type="match status" value="1"/>
</dbReference>
<dbReference type="Pfam" id="PF18582">
    <property type="entry name" value="HZS_alpha"/>
    <property type="match status" value="1"/>
</dbReference>
<dbReference type="InterPro" id="IPR011042">
    <property type="entry name" value="6-blade_b-propeller_TolB-like"/>
</dbReference>
<proteinExistence type="predicted"/>
<dbReference type="Proteomes" id="UP000443153">
    <property type="component" value="Unassembled WGS sequence"/>
</dbReference>
<feature type="domain" description="Hydrazine synthase alpha subunit middle" evidence="2">
    <location>
        <begin position="387"/>
        <end position="442"/>
    </location>
</feature>
<name>A0A6I2MNX1_9FLAO</name>
<protein>
    <recommendedName>
        <fullName evidence="2">Hydrazine synthase alpha subunit middle domain-containing protein</fullName>
    </recommendedName>
</protein>
<keyword evidence="4" id="KW-1185">Reference proteome</keyword>
<dbReference type="EMBL" id="WKJH01000006">
    <property type="protein sequence ID" value="MRX64512.1"/>
    <property type="molecule type" value="Genomic_DNA"/>
</dbReference>
<feature type="region of interest" description="Disordered" evidence="1">
    <location>
        <begin position="459"/>
        <end position="478"/>
    </location>
</feature>
<accession>A0A6I2MNX1</accession>
<evidence type="ECO:0000259" key="2">
    <source>
        <dbReference type="Pfam" id="PF18582"/>
    </source>
</evidence>
<organism evidence="3 4">
    <name type="scientific">Maribacter luteus</name>
    <dbReference type="NCBI Taxonomy" id="2594478"/>
    <lineage>
        <taxon>Bacteria</taxon>
        <taxon>Pseudomonadati</taxon>
        <taxon>Bacteroidota</taxon>
        <taxon>Flavobacteriia</taxon>
        <taxon>Flavobacteriales</taxon>
        <taxon>Flavobacteriaceae</taxon>
        <taxon>Maribacter</taxon>
    </lineage>
</organism>
<evidence type="ECO:0000313" key="4">
    <source>
        <dbReference type="Proteomes" id="UP000443153"/>
    </source>
</evidence>
<dbReference type="OrthoDB" id="9768004at2"/>
<reference evidence="3 4" key="1">
    <citation type="submission" date="2019-11" db="EMBL/GenBank/DDBJ databases">
        <title>Maribacter lutea sp. nov., a marine bacterium isolated from intertidal sand.</title>
        <authorList>
            <person name="Liu A."/>
        </authorList>
    </citation>
    <scope>NUCLEOTIDE SEQUENCE [LARGE SCALE GENOMIC DNA]</scope>
    <source>
        <strain evidence="3 4">RZ05</strain>
    </source>
</reference>
<dbReference type="Gene3D" id="2.120.10.30">
    <property type="entry name" value="TolB, C-terminal domain"/>
    <property type="match status" value="1"/>
</dbReference>
<evidence type="ECO:0000256" key="1">
    <source>
        <dbReference type="SAM" id="MobiDB-lite"/>
    </source>
</evidence>
<dbReference type="RefSeq" id="WP_154366457.1">
    <property type="nucleotide sequence ID" value="NZ_WKJH01000006.1"/>
</dbReference>
<evidence type="ECO:0000313" key="3">
    <source>
        <dbReference type="EMBL" id="MRX64512.1"/>
    </source>
</evidence>
<dbReference type="PANTHER" id="PTHR36842:SF1">
    <property type="entry name" value="PROTEIN TOLB"/>
    <property type="match status" value="1"/>
</dbReference>
<sequence length="478" mass="54466">MFPKNTFNSYLIVLAMCFGAIGMHSCKQKPLTHMIVMTQNKGDVESRDYSKGDKLQYMSGSRIVAMNTTTPNEPLDELTSDFYSACSPKISYDGNFMLFAAQKNQDDVWQIWEMNLHNKKKKQITSSDHNCIDPDYLPGERLVFSKEVKNKDPKVDTEFTLFSCNLDGSNLAQVTYDPSTYFASTVLSEGRVIAIGKELWPEEKPANFMIMRPDGTKKELFYQMEQDHYITSGATEMNNGRILFVEANSNNQKDLISLSYNRPLHSEENLTSEIKGDFHAISPYHDNKVLSSYRPENALHFALYEFDVESRELGRPIYEDGENNILEAVFVQKKQRPRKLPSEVDLNVKTALLVCQDINFQYSQPTDSTIPAFKASKMEVLGIDSTMAVFKTEKDGSFYIKIQADTPFRLQTLDDNNNVVKGPSSWMYLRPNERRGCIGCHENRELVPGNVQPLAVTKEPIPVPTPKQMDAPKRELKM</sequence>
<dbReference type="AlphaFoldDB" id="A0A6I2MNX1"/>
<dbReference type="InterPro" id="IPR040698">
    <property type="entry name" value="HZS_alpha_mid"/>
</dbReference>
<gene>
    <name evidence="3" type="ORF">GJ691_10045</name>
</gene>
<comment type="caution">
    <text evidence="3">The sequence shown here is derived from an EMBL/GenBank/DDBJ whole genome shotgun (WGS) entry which is preliminary data.</text>
</comment>